<reference evidence="1" key="1">
    <citation type="journal article" date="2022" name="bioRxiv">
        <title>Sequencing and chromosome-scale assembly of the giantPleurodeles waltlgenome.</title>
        <authorList>
            <person name="Brown T."/>
            <person name="Elewa A."/>
            <person name="Iarovenko S."/>
            <person name="Subramanian E."/>
            <person name="Araus A.J."/>
            <person name="Petzold A."/>
            <person name="Susuki M."/>
            <person name="Suzuki K.-i.T."/>
            <person name="Hayashi T."/>
            <person name="Toyoda A."/>
            <person name="Oliveira C."/>
            <person name="Osipova E."/>
            <person name="Leigh N.D."/>
            <person name="Simon A."/>
            <person name="Yun M.H."/>
        </authorList>
    </citation>
    <scope>NUCLEOTIDE SEQUENCE</scope>
    <source>
        <strain evidence="1">20211129_DDA</strain>
        <tissue evidence="1">Liver</tissue>
    </source>
</reference>
<dbReference type="EMBL" id="JANPWB010000004">
    <property type="protein sequence ID" value="KAJ1195779.1"/>
    <property type="molecule type" value="Genomic_DNA"/>
</dbReference>
<gene>
    <name evidence="1" type="ORF">NDU88_005047</name>
</gene>
<organism evidence="1 2">
    <name type="scientific">Pleurodeles waltl</name>
    <name type="common">Iberian ribbed newt</name>
    <dbReference type="NCBI Taxonomy" id="8319"/>
    <lineage>
        <taxon>Eukaryota</taxon>
        <taxon>Metazoa</taxon>
        <taxon>Chordata</taxon>
        <taxon>Craniata</taxon>
        <taxon>Vertebrata</taxon>
        <taxon>Euteleostomi</taxon>
        <taxon>Amphibia</taxon>
        <taxon>Batrachia</taxon>
        <taxon>Caudata</taxon>
        <taxon>Salamandroidea</taxon>
        <taxon>Salamandridae</taxon>
        <taxon>Pleurodelinae</taxon>
        <taxon>Pleurodeles</taxon>
    </lineage>
</organism>
<sequence>MSHDVSNTSSTMGRAENELLLIPVTTSMTAPTQDLALFYINTIQTDNAIYNEPPRDVDPSTSKAHAPVFAETASGYFIDIDDFSSATSTPAIKNRTTAMEPLPSAQPSRERTVQIFNASLLLELERDW</sequence>
<evidence type="ECO:0000313" key="1">
    <source>
        <dbReference type="EMBL" id="KAJ1195779.1"/>
    </source>
</evidence>
<dbReference type="Proteomes" id="UP001066276">
    <property type="component" value="Chromosome 2_2"/>
</dbReference>
<protein>
    <submittedName>
        <fullName evidence="1">Uncharacterized protein</fullName>
    </submittedName>
</protein>
<proteinExistence type="predicted"/>
<name>A0AAV7V5B6_PLEWA</name>
<dbReference type="AlphaFoldDB" id="A0AAV7V5B6"/>
<comment type="caution">
    <text evidence="1">The sequence shown here is derived from an EMBL/GenBank/DDBJ whole genome shotgun (WGS) entry which is preliminary data.</text>
</comment>
<evidence type="ECO:0000313" key="2">
    <source>
        <dbReference type="Proteomes" id="UP001066276"/>
    </source>
</evidence>
<accession>A0AAV7V5B6</accession>
<keyword evidence="2" id="KW-1185">Reference proteome</keyword>